<evidence type="ECO:0000259" key="10">
    <source>
        <dbReference type="PROSITE" id="PS51741"/>
    </source>
</evidence>
<comment type="subcellular location">
    <subcellularLocation>
        <location evidence="1">Cytoplasm</location>
        <location evidence="1">Cytoskeleton</location>
    </subcellularLocation>
</comment>
<feature type="compositionally biased region" description="Polar residues" evidence="8">
    <location>
        <begin position="521"/>
        <end position="536"/>
    </location>
</feature>
<dbReference type="CDD" id="cd00174">
    <property type="entry name" value="SH3"/>
    <property type="match status" value="1"/>
</dbReference>
<dbReference type="GeneID" id="87955995"/>
<protein>
    <recommendedName>
        <fullName evidence="13">Septation protein imp2</fullName>
    </recommendedName>
</protein>
<dbReference type="PANTHER" id="PTHR23065">
    <property type="entry name" value="PROLINE-SERINE-THREONINE PHOSPHATASE INTERACTING PROTEIN 1"/>
    <property type="match status" value="1"/>
</dbReference>
<feature type="compositionally biased region" description="Polar residues" evidence="8">
    <location>
        <begin position="894"/>
        <end position="909"/>
    </location>
</feature>
<evidence type="ECO:0000256" key="8">
    <source>
        <dbReference type="SAM" id="MobiDB-lite"/>
    </source>
</evidence>
<dbReference type="Pfam" id="PF00611">
    <property type="entry name" value="FCH"/>
    <property type="match status" value="1"/>
</dbReference>
<dbReference type="Pfam" id="PF00018">
    <property type="entry name" value="SH3_1"/>
    <property type="match status" value="1"/>
</dbReference>
<feature type="compositionally biased region" description="Low complexity" evidence="8">
    <location>
        <begin position="502"/>
        <end position="513"/>
    </location>
</feature>
<dbReference type="InterPro" id="IPR036028">
    <property type="entry name" value="SH3-like_dom_sf"/>
</dbReference>
<dbReference type="RefSeq" id="XP_062791639.1">
    <property type="nucleotide sequence ID" value="XM_062935588.1"/>
</dbReference>
<feature type="compositionally biased region" description="Pro residues" evidence="8">
    <location>
        <begin position="437"/>
        <end position="446"/>
    </location>
</feature>
<evidence type="ECO:0000256" key="1">
    <source>
        <dbReference type="ARBA" id="ARBA00004245"/>
    </source>
</evidence>
<dbReference type="InterPro" id="IPR001060">
    <property type="entry name" value="FCH_dom"/>
</dbReference>
<dbReference type="InterPro" id="IPR027267">
    <property type="entry name" value="AH/BAR_dom_sf"/>
</dbReference>
<sequence>MAQPPEPKRSQSTTSLSRLFHGTGQNGHINGEEELNDPRMDFCNSFWGQGDKGFEVVMARLRGAGRTVDELKGYWKERAAIEEDYAKRLTKLSKHSIGKDEIGDLSDALQHLLNETASQGAYHASLGNEIRQTVEQPTAELAARLSNLKKGLQTSVEKAYKNKGLQEQHVQKARDKYEEDCLKLNSYTAQSSLTQGKELDKLHSKLERVRQTIGANEQDFRQLVRILEQTQSRWEGEWKGFCDHVQDLEEDRLALTKDLIWVYANAVSQVCVEDDSSCERVREKLEQFEPQNDMLNFVRGWGTGDMIPDPPRFINYNAGESYPTQPTYHVSHFQRISSRPPMPSQQASSQPQPDQQQAEEPSEGIQPNGHNEKAINGVSDHLQRTSLQDESPAAARSAPVAEPEKKAPFGGIALPGMAAATSPPPPPQDDSSKLSSMPPPPVPPTMTMPEPRIPSRQSNHSPAPRNVNDQEDPMAKALADLRREPPPPGSVRRNASHRRPESVVSASGSARGSQYGHGIKSPSSPAPNRSSYQQNMAHAPSRGSVDMTLSPPQPGHTAAALARSMEDFRQQSSRGPESKRHSVNYSNYGDDVVGAHPTSRPSSPSAAQRAPSPAMMQPPQQPATHIADEVLSQYHQAFPGERKERSRSRAGSVISSHSRAGSFVDQQPPVSPGGQPREAFAGIGAGGGRSPSPQPPVFRSPSPSPQMTQGSLGPQNLGISLDAKGGVAQDTMAETYRRQFEQQQQQQQRQQSQQQKGPPPQQMASYPGQRNSQYNAQQPQQYGSQGYGSDQRGSTYGAPPKSPMGNQQDQRSSYYGAPKSPISAQGAQPPLVGNRPTSGYGHSPQPNPQQPFNANPPSTFAGQGPPQPQYNAYPSQQQPGQYPSSGYNQPPQPAYNQHPSPTPQSQYPASNGYPSQQQQQQQSYSGPNVNQYARSASPAPAQQPQQYGYRGPSPQPYNGGPGPGGRAGQTPSPQPNQPPNNTAPTGQWSTTGLPVLFYVKALYDYSALSSAEFDFQAGDIIAVTSTPEDGWWSGELLDEARRIPGRTDFPSNL</sequence>
<dbReference type="SUPFAM" id="SSF50044">
    <property type="entry name" value="SH3-domain"/>
    <property type="match status" value="1"/>
</dbReference>
<accession>A0ABZ1D028</accession>
<feature type="domain" description="SH3" evidence="9">
    <location>
        <begin position="994"/>
        <end position="1053"/>
    </location>
</feature>
<feature type="compositionally biased region" description="Pro residues" evidence="8">
    <location>
        <begin position="692"/>
        <end position="704"/>
    </location>
</feature>
<evidence type="ECO:0000259" key="9">
    <source>
        <dbReference type="PROSITE" id="PS50002"/>
    </source>
</evidence>
<evidence type="ECO:0008006" key="13">
    <source>
        <dbReference type="Google" id="ProtNLM"/>
    </source>
</evidence>
<dbReference type="CDD" id="cd07651">
    <property type="entry name" value="F-BAR_PombeCdc15_like"/>
    <property type="match status" value="1"/>
</dbReference>
<feature type="region of interest" description="Disordered" evidence="8">
    <location>
        <begin position="1"/>
        <end position="33"/>
    </location>
</feature>
<organism evidence="11 12">
    <name type="scientific">Kwoniella shivajii</name>
    <dbReference type="NCBI Taxonomy" id="564305"/>
    <lineage>
        <taxon>Eukaryota</taxon>
        <taxon>Fungi</taxon>
        <taxon>Dikarya</taxon>
        <taxon>Basidiomycota</taxon>
        <taxon>Agaricomycotina</taxon>
        <taxon>Tremellomycetes</taxon>
        <taxon>Tremellales</taxon>
        <taxon>Cryptococcaceae</taxon>
        <taxon>Kwoniella</taxon>
    </lineage>
</organism>
<proteinExistence type="predicted"/>
<dbReference type="InterPro" id="IPR001452">
    <property type="entry name" value="SH3_domain"/>
</dbReference>
<keyword evidence="7" id="KW-0175">Coiled coil</keyword>
<feature type="compositionally biased region" description="Low complexity" evidence="8">
    <location>
        <begin position="344"/>
        <end position="359"/>
    </location>
</feature>
<dbReference type="InterPro" id="IPR031160">
    <property type="entry name" value="F_BAR_dom"/>
</dbReference>
<dbReference type="PROSITE" id="PS50002">
    <property type="entry name" value="SH3"/>
    <property type="match status" value="1"/>
</dbReference>
<gene>
    <name evidence="11" type="ORF">IL334_003864</name>
</gene>
<dbReference type="SMART" id="SM00055">
    <property type="entry name" value="FCH"/>
    <property type="match status" value="1"/>
</dbReference>
<keyword evidence="2 6" id="KW-0728">SH3 domain</keyword>
<dbReference type="PANTHER" id="PTHR23065:SF7">
    <property type="entry name" value="NOSTRIN, ISOFORM H"/>
    <property type="match status" value="1"/>
</dbReference>
<evidence type="ECO:0000256" key="5">
    <source>
        <dbReference type="ARBA" id="ARBA00023212"/>
    </source>
</evidence>
<dbReference type="Gene3D" id="1.20.1270.60">
    <property type="entry name" value="Arfaptin homology (AH) domain/BAR domain"/>
    <property type="match status" value="1"/>
</dbReference>
<feature type="compositionally biased region" description="Polar residues" evidence="8">
    <location>
        <begin position="804"/>
        <end position="813"/>
    </location>
</feature>
<feature type="compositionally biased region" description="Low complexity" evidence="8">
    <location>
        <begin position="597"/>
        <end position="624"/>
    </location>
</feature>
<keyword evidence="12" id="KW-1185">Reference proteome</keyword>
<feature type="compositionally biased region" description="Polar residues" evidence="8">
    <location>
        <begin position="705"/>
        <end position="718"/>
    </location>
</feature>
<evidence type="ECO:0000256" key="2">
    <source>
        <dbReference type="ARBA" id="ARBA00022443"/>
    </source>
</evidence>
<reference evidence="11 12" key="1">
    <citation type="submission" date="2024-01" db="EMBL/GenBank/DDBJ databases">
        <title>Comparative genomics of Cryptococcus and Kwoniella reveals pathogenesis evolution and contrasting modes of karyotype evolution via chromosome fusion or intercentromeric recombination.</title>
        <authorList>
            <person name="Coelho M.A."/>
            <person name="David-Palma M."/>
            <person name="Shea T."/>
            <person name="Bowers K."/>
            <person name="McGinley-Smith S."/>
            <person name="Mohammad A.W."/>
            <person name="Gnirke A."/>
            <person name="Yurkov A.M."/>
            <person name="Nowrousian M."/>
            <person name="Sun S."/>
            <person name="Cuomo C.A."/>
            <person name="Heitman J."/>
        </authorList>
    </citation>
    <scope>NUCLEOTIDE SEQUENCE [LARGE SCALE GENOMIC DNA]</scope>
    <source>
        <strain evidence="11">CBS 11374</strain>
    </source>
</reference>
<feature type="domain" description="F-BAR" evidence="10">
    <location>
        <begin position="40"/>
        <end position="293"/>
    </location>
</feature>
<dbReference type="SMART" id="SM00326">
    <property type="entry name" value="SH3"/>
    <property type="match status" value="1"/>
</dbReference>
<evidence type="ECO:0000256" key="3">
    <source>
        <dbReference type="ARBA" id="ARBA00022490"/>
    </source>
</evidence>
<feature type="compositionally biased region" description="Low complexity" evidence="8">
    <location>
        <begin position="769"/>
        <end position="794"/>
    </location>
</feature>
<evidence type="ECO:0000256" key="4">
    <source>
        <dbReference type="ARBA" id="ARBA00022553"/>
    </source>
</evidence>
<dbReference type="EMBL" id="CP141885">
    <property type="protein sequence ID" value="WRT66899.1"/>
    <property type="molecule type" value="Genomic_DNA"/>
</dbReference>
<evidence type="ECO:0000256" key="6">
    <source>
        <dbReference type="PROSITE-ProRule" id="PRU00192"/>
    </source>
</evidence>
<feature type="compositionally biased region" description="Low complexity" evidence="8">
    <location>
        <begin position="910"/>
        <end position="958"/>
    </location>
</feature>
<dbReference type="SUPFAM" id="SSF103657">
    <property type="entry name" value="BAR/IMD domain-like"/>
    <property type="match status" value="1"/>
</dbReference>
<keyword evidence="5" id="KW-0206">Cytoskeleton</keyword>
<dbReference type="PROSITE" id="PS51741">
    <property type="entry name" value="F_BAR"/>
    <property type="match status" value="1"/>
</dbReference>
<feature type="compositionally biased region" description="Low complexity" evidence="8">
    <location>
        <begin position="873"/>
        <end position="887"/>
    </location>
</feature>
<evidence type="ECO:0000313" key="12">
    <source>
        <dbReference type="Proteomes" id="UP001329825"/>
    </source>
</evidence>
<evidence type="ECO:0000313" key="11">
    <source>
        <dbReference type="EMBL" id="WRT66899.1"/>
    </source>
</evidence>
<name>A0ABZ1D028_9TREE</name>
<dbReference type="Gene3D" id="2.30.30.40">
    <property type="entry name" value="SH3 Domains"/>
    <property type="match status" value="1"/>
</dbReference>
<feature type="compositionally biased region" description="Low complexity" evidence="8">
    <location>
        <begin position="741"/>
        <end position="756"/>
    </location>
</feature>
<keyword evidence="4" id="KW-0597">Phosphoprotein</keyword>
<dbReference type="Proteomes" id="UP001329825">
    <property type="component" value="Chromosome 5"/>
</dbReference>
<evidence type="ECO:0000256" key="7">
    <source>
        <dbReference type="PROSITE-ProRule" id="PRU01077"/>
    </source>
</evidence>
<feature type="region of interest" description="Disordered" evidence="8">
    <location>
        <begin position="336"/>
        <end position="990"/>
    </location>
</feature>
<keyword evidence="3" id="KW-0963">Cytoplasm</keyword>